<accession>A0A432Y3K0</accession>
<evidence type="ECO:0000313" key="2">
    <source>
        <dbReference type="Proteomes" id="UP000287649"/>
    </source>
</evidence>
<dbReference type="OrthoDB" id="9801824at2"/>
<evidence type="ECO:0000313" key="1">
    <source>
        <dbReference type="EMBL" id="RUO55525.1"/>
    </source>
</evidence>
<dbReference type="Pfam" id="PF04250">
    <property type="entry name" value="DUF429"/>
    <property type="match status" value="1"/>
</dbReference>
<proteinExistence type="predicted"/>
<name>A0A432Y3K0_9GAMM</name>
<organism evidence="1 2">
    <name type="scientific">Pseudidiomarina homiensis</name>
    <dbReference type="NCBI Taxonomy" id="364198"/>
    <lineage>
        <taxon>Bacteria</taxon>
        <taxon>Pseudomonadati</taxon>
        <taxon>Pseudomonadota</taxon>
        <taxon>Gammaproteobacteria</taxon>
        <taxon>Alteromonadales</taxon>
        <taxon>Idiomarinaceae</taxon>
        <taxon>Pseudidiomarina</taxon>
    </lineage>
</organism>
<comment type="caution">
    <text evidence="1">The sequence shown here is derived from an EMBL/GenBank/DDBJ whole genome shotgun (WGS) entry which is preliminary data.</text>
</comment>
<reference evidence="2" key="1">
    <citation type="journal article" date="2018" name="Front. Microbiol.">
        <title>Genome-Based Analysis Reveals the Taxonomy and Diversity of the Family Idiomarinaceae.</title>
        <authorList>
            <person name="Liu Y."/>
            <person name="Lai Q."/>
            <person name="Shao Z."/>
        </authorList>
    </citation>
    <scope>NUCLEOTIDE SEQUENCE [LARGE SCALE GENOMIC DNA]</scope>
    <source>
        <strain evidence="2">PO-M2</strain>
    </source>
</reference>
<dbReference type="AlphaFoldDB" id="A0A432Y3K0"/>
<sequence length="403" mass="45596">MILAGIDLAWTGKNPTAIAYGSLEGDTLTVTSIAHGLMTPSQISNDLLQGKVAGVAIDAPLIIRNQTGMRECELSIGREFGSRKASCMPSNLEKYPDHPAVELSSQLTSLGFNHLNSKNKWQVECYPHPAIINIFGLPERLKYKKKKGMRVADQQYGLHRLGTLLRSLASSKVLKLKIPNYMQVTDFKFDQEYNLSGKALKAHEDKLDAIVCLYVAALHAIKQTDLYGSASDGYIVVPKEQHHFSNDIQAEDWEMAPWAVETAYKYYLVAENAWKIDGIVSMTNAALSIEILLKSYRLKPTKNIGAENERYSWQRLNRDKHDLCKLFDDLPTSVQRKLATSFEIKMLHKYRNFFTKSRYSYETDAANGHNQTLQKVAGAMIRKTVEIYRKRNSSDSFIQSFPF</sequence>
<dbReference type="EMBL" id="PIPX01000001">
    <property type="protein sequence ID" value="RUO55525.1"/>
    <property type="molecule type" value="Genomic_DNA"/>
</dbReference>
<evidence type="ECO:0008006" key="3">
    <source>
        <dbReference type="Google" id="ProtNLM"/>
    </source>
</evidence>
<dbReference type="Proteomes" id="UP000287649">
    <property type="component" value="Unassembled WGS sequence"/>
</dbReference>
<dbReference type="InterPro" id="IPR007362">
    <property type="entry name" value="DUF429"/>
</dbReference>
<keyword evidence="2" id="KW-1185">Reference proteome</keyword>
<gene>
    <name evidence="1" type="ORF">CWI70_01700</name>
</gene>
<dbReference type="RefSeq" id="WP_126769980.1">
    <property type="nucleotide sequence ID" value="NZ_PIPX01000001.1"/>
</dbReference>
<protein>
    <recommendedName>
        <fullName evidence="3">DUF429 domain-containing protein</fullName>
    </recommendedName>
</protein>